<keyword evidence="1" id="KW-0863">Zinc-finger</keyword>
<proteinExistence type="predicted"/>
<dbReference type="InterPro" id="IPR001606">
    <property type="entry name" value="ARID_dom"/>
</dbReference>
<evidence type="ECO:0000256" key="1">
    <source>
        <dbReference type="ARBA" id="ARBA00022771"/>
    </source>
</evidence>
<evidence type="ECO:0000313" key="5">
    <source>
        <dbReference type="EMBL" id="KAF3339296.1"/>
    </source>
</evidence>
<dbReference type="Gene3D" id="1.10.150.60">
    <property type="entry name" value="ARID DNA-binding domain"/>
    <property type="match status" value="1"/>
</dbReference>
<evidence type="ECO:0000313" key="6">
    <source>
        <dbReference type="Proteomes" id="UP000623129"/>
    </source>
</evidence>
<dbReference type="PROSITE" id="PS51011">
    <property type="entry name" value="ARID"/>
    <property type="match status" value="1"/>
</dbReference>
<dbReference type="InterPro" id="IPR011011">
    <property type="entry name" value="Znf_FYVE_PHD"/>
</dbReference>
<dbReference type="SMART" id="SM00501">
    <property type="entry name" value="BRIGHT"/>
    <property type="match status" value="1"/>
</dbReference>
<evidence type="ECO:0000256" key="2">
    <source>
        <dbReference type="ARBA" id="ARBA00022833"/>
    </source>
</evidence>
<dbReference type="AlphaFoldDB" id="A0A833VI81"/>
<dbReference type="PANTHER" id="PTHR46694:SF1">
    <property type="entry name" value="AT-RICH INTERACTIVE DOMAIN-CONTAINING PROTEIN 4"/>
    <property type="match status" value="1"/>
</dbReference>
<dbReference type="SUPFAM" id="SSF46774">
    <property type="entry name" value="ARID-like"/>
    <property type="match status" value="1"/>
</dbReference>
<dbReference type="Pfam" id="PF01388">
    <property type="entry name" value="ARID"/>
    <property type="match status" value="1"/>
</dbReference>
<dbReference type="GO" id="GO:0008270">
    <property type="term" value="F:zinc ion binding"/>
    <property type="evidence" value="ECO:0007669"/>
    <property type="project" value="UniProtKB-KW"/>
</dbReference>
<reference evidence="5" key="1">
    <citation type="submission" date="2020-01" db="EMBL/GenBank/DDBJ databases">
        <title>Genome sequence of Kobresia littledalei, the first chromosome-level genome in the family Cyperaceae.</title>
        <authorList>
            <person name="Qu G."/>
        </authorList>
    </citation>
    <scope>NUCLEOTIDE SEQUENCE</scope>
    <source>
        <strain evidence="5">C.B.Clarke</strain>
        <tissue evidence="5">Leaf</tissue>
    </source>
</reference>
<dbReference type="CDD" id="cd16100">
    <property type="entry name" value="ARID"/>
    <property type="match status" value="1"/>
</dbReference>
<dbReference type="Gene3D" id="3.30.40.10">
    <property type="entry name" value="Zinc/RING finger domain, C3HC4 (zinc finger)"/>
    <property type="match status" value="1"/>
</dbReference>
<dbReference type="InterPro" id="IPR042293">
    <property type="entry name" value="ARID4"/>
</dbReference>
<dbReference type="InterPro" id="IPR013083">
    <property type="entry name" value="Znf_RING/FYVE/PHD"/>
</dbReference>
<name>A0A833VI81_9POAL</name>
<dbReference type="SUPFAM" id="SSF57903">
    <property type="entry name" value="FYVE/PHD zinc finger"/>
    <property type="match status" value="1"/>
</dbReference>
<dbReference type="InterPro" id="IPR036431">
    <property type="entry name" value="ARID_dom_sf"/>
</dbReference>
<dbReference type="GO" id="GO:0003677">
    <property type="term" value="F:DNA binding"/>
    <property type="evidence" value="ECO:0007669"/>
    <property type="project" value="InterPro"/>
</dbReference>
<keyword evidence="2" id="KW-0862">Zinc</keyword>
<dbReference type="OrthoDB" id="10044343at2759"/>
<gene>
    <name evidence="5" type="ORF">FCM35_KLT16767</name>
</gene>
<comment type="caution">
    <text evidence="5">The sequence shown here is derived from an EMBL/GenBank/DDBJ whole genome shotgun (WGS) entry which is preliminary data.</text>
</comment>
<dbReference type="SMART" id="SM01014">
    <property type="entry name" value="ARID"/>
    <property type="match status" value="1"/>
</dbReference>
<dbReference type="CDD" id="cd15615">
    <property type="entry name" value="PHD_ARID4_like"/>
    <property type="match status" value="1"/>
</dbReference>
<keyword evidence="6" id="KW-1185">Reference proteome</keyword>
<accession>A0A833VI81</accession>
<dbReference type="EMBL" id="SWLB01000004">
    <property type="protein sequence ID" value="KAF3339296.1"/>
    <property type="molecule type" value="Genomic_DNA"/>
</dbReference>
<evidence type="ECO:0000256" key="3">
    <source>
        <dbReference type="SAM" id="MobiDB-lite"/>
    </source>
</evidence>
<dbReference type="Proteomes" id="UP000623129">
    <property type="component" value="Unassembled WGS sequence"/>
</dbReference>
<protein>
    <submittedName>
        <fullName evidence="5">AT-rich interactive domain-containing protein 4-like protein</fullName>
    </submittedName>
</protein>
<keyword evidence="1" id="KW-0479">Metal-binding</keyword>
<organism evidence="5 6">
    <name type="scientific">Carex littledalei</name>
    <dbReference type="NCBI Taxonomy" id="544730"/>
    <lineage>
        <taxon>Eukaryota</taxon>
        <taxon>Viridiplantae</taxon>
        <taxon>Streptophyta</taxon>
        <taxon>Embryophyta</taxon>
        <taxon>Tracheophyta</taxon>
        <taxon>Spermatophyta</taxon>
        <taxon>Magnoliopsida</taxon>
        <taxon>Liliopsida</taxon>
        <taxon>Poales</taxon>
        <taxon>Cyperaceae</taxon>
        <taxon>Cyperoideae</taxon>
        <taxon>Cariceae</taxon>
        <taxon>Carex</taxon>
        <taxon>Carex subgen. Euthyceras</taxon>
    </lineage>
</organism>
<sequence>MSNIKSLARETCTLLAVLCGNCVNRQIGETEKILSYPFPEIASAGRVEVHKLVNPSFDQFKEAQRSVRPIILFFQGEQLSDEEEIGSLIWGTIDASDNLASLIDPPLPTIVYLEVPNGEKTAQSLHSKGVPYVIYWKKQFSSYSASHFFEALVSVVQSSLSHTWDAFQLANASFQLYCTQSNCMSKEANSQRVGIKQGPRLLGDAPEIHISAPKAEIEEDSSETSPAITIYKEDVDVRFLICGLSCGQDAFLLGSLEDGLSALLNVEWQRPSKYFTISDSASPPLEAGTLSHGIVTMRCDITTCSSAHISLLVSGGAQTCFDDQVLEKHIKNELIEKTQLVRAVASSGESYGAQPSVSVACGAPVYEVRMVVPKWASQVLKHVAKEASYRGLVALGIASLDGTPVASFDKRDANRLLFFSRENQKDSQSTQSIIPSILRCSSCPTKERAKRGLNSKLVSSMRPIPHSRKHKLSLYSEESSSSRHEGRSAVSNGNKLGLAPVAAPAVKKSPVRLAPKVVQRKPLSQPVVPINPLPMKKHGCTRPPIRICPEEEFLNDVMQFLVQRGHNKLVPQGGLSEFPDAILNAKRLDLYNLYKEVVSRGGFYVGNGINWKGQVFSKMRNHTISNRMTGVGNTLKRHYETYLLEYELAHDDVDGECCLLCRSSAPGDWVNCGLCGEWAHFGCDRRQGLGTFKDYAKTDGLEYICPHCSVTNVKKKAKFSNGLSTMRTVATNA</sequence>
<dbReference type="PANTHER" id="PTHR46694">
    <property type="entry name" value="AT-RICH INTERACTIVE DOMAIN-CONTAINING PROTEIN 4"/>
    <property type="match status" value="1"/>
</dbReference>
<feature type="region of interest" description="Disordered" evidence="3">
    <location>
        <begin position="467"/>
        <end position="493"/>
    </location>
</feature>
<feature type="domain" description="ARID" evidence="4">
    <location>
        <begin position="547"/>
        <end position="651"/>
    </location>
</feature>
<evidence type="ECO:0000259" key="4">
    <source>
        <dbReference type="PROSITE" id="PS51011"/>
    </source>
</evidence>